<evidence type="ECO:0000259" key="2">
    <source>
        <dbReference type="Pfam" id="PF11127"/>
    </source>
</evidence>
<evidence type="ECO:0000256" key="1">
    <source>
        <dbReference type="SAM" id="Phobius"/>
    </source>
</evidence>
<feature type="domain" description="Inner membrane protein YgaP-like transmembrane" evidence="2">
    <location>
        <begin position="1"/>
        <end position="64"/>
    </location>
</feature>
<dbReference type="EMBL" id="CP036528">
    <property type="protein sequence ID" value="QBK24694.1"/>
    <property type="molecule type" value="Genomic_DNA"/>
</dbReference>
<feature type="transmembrane region" description="Helical" evidence="1">
    <location>
        <begin position="33"/>
        <end position="56"/>
    </location>
</feature>
<evidence type="ECO:0000313" key="3">
    <source>
        <dbReference type="EMBL" id="QBK24694.1"/>
    </source>
</evidence>
<reference evidence="3 4" key="1">
    <citation type="submission" date="2019-02" db="EMBL/GenBank/DDBJ databases">
        <title>Ureibacillus thermophilus.</title>
        <authorList>
            <person name="Sunny J.S."/>
            <person name="Natarajan A."/>
            <person name="Saleena L.M."/>
        </authorList>
    </citation>
    <scope>NUCLEOTIDE SEQUENCE [LARGE SCALE GENOMIC DNA]</scope>
    <source>
        <strain evidence="3 4">LM102</strain>
    </source>
</reference>
<dbReference type="RefSeq" id="WP_208650967.1">
    <property type="nucleotide sequence ID" value="NZ_CP036528.1"/>
</dbReference>
<dbReference type="Pfam" id="PF11127">
    <property type="entry name" value="YgaP-like_TM"/>
    <property type="match status" value="1"/>
</dbReference>
<protein>
    <submittedName>
        <fullName evidence="3">DUF2892 domain-containing protein</fullName>
    </submittedName>
</protein>
<dbReference type="KEGG" id="uth:DKZ56_01535"/>
<dbReference type="InterPro" id="IPR021309">
    <property type="entry name" value="YgaP-like_TM"/>
</dbReference>
<keyword evidence="1" id="KW-1133">Transmembrane helix</keyword>
<evidence type="ECO:0000313" key="4">
    <source>
        <dbReference type="Proteomes" id="UP000291151"/>
    </source>
</evidence>
<sequence>MSANVGTVDRVIRIVLGLAILSLLFILEGNLKYLGLIGLIPFITGLVKFCPLYSLFKINTCQRK</sequence>
<name>A0A4P6UP02_9BACL</name>
<dbReference type="Proteomes" id="UP000291151">
    <property type="component" value="Chromosome"/>
</dbReference>
<keyword evidence="1" id="KW-0812">Transmembrane</keyword>
<accession>A0A4P6UP02</accession>
<dbReference type="AlphaFoldDB" id="A0A4P6UP02"/>
<proteinExistence type="predicted"/>
<keyword evidence="1" id="KW-0472">Membrane</keyword>
<organism evidence="3 4">
    <name type="scientific">Ureibacillus thermophilus</name>
    <dbReference type="NCBI Taxonomy" id="367743"/>
    <lineage>
        <taxon>Bacteria</taxon>
        <taxon>Bacillati</taxon>
        <taxon>Bacillota</taxon>
        <taxon>Bacilli</taxon>
        <taxon>Bacillales</taxon>
        <taxon>Caryophanaceae</taxon>
        <taxon>Ureibacillus</taxon>
    </lineage>
</organism>
<keyword evidence="4" id="KW-1185">Reference proteome</keyword>
<gene>
    <name evidence="3" type="ORF">DKZ56_01535</name>
</gene>
<feature type="transmembrane region" description="Helical" evidence="1">
    <location>
        <begin position="12"/>
        <end position="27"/>
    </location>
</feature>